<organism evidence="2 3">
    <name type="scientific">Plectosphaerella cucumerina</name>
    <dbReference type="NCBI Taxonomy" id="40658"/>
    <lineage>
        <taxon>Eukaryota</taxon>
        <taxon>Fungi</taxon>
        <taxon>Dikarya</taxon>
        <taxon>Ascomycota</taxon>
        <taxon>Pezizomycotina</taxon>
        <taxon>Sordariomycetes</taxon>
        <taxon>Hypocreomycetidae</taxon>
        <taxon>Glomerellales</taxon>
        <taxon>Plectosphaerellaceae</taxon>
        <taxon>Plectosphaerella</taxon>
    </lineage>
</organism>
<dbReference type="Proteomes" id="UP000813385">
    <property type="component" value="Unassembled WGS sequence"/>
</dbReference>
<keyword evidence="3" id="KW-1185">Reference proteome</keyword>
<dbReference type="EMBL" id="JAGPXD010000003">
    <property type="protein sequence ID" value="KAH7361799.1"/>
    <property type="molecule type" value="Genomic_DNA"/>
</dbReference>
<dbReference type="AlphaFoldDB" id="A0A8K0X337"/>
<gene>
    <name evidence="2" type="ORF">B0T11DRAFT_327945</name>
</gene>
<accession>A0A8K0X337</accession>
<dbReference type="OrthoDB" id="5413827at2759"/>
<dbReference type="InterPro" id="IPR056632">
    <property type="entry name" value="DUF7730"/>
</dbReference>
<name>A0A8K0X337_9PEZI</name>
<dbReference type="Pfam" id="PF24864">
    <property type="entry name" value="DUF7730"/>
    <property type="match status" value="1"/>
</dbReference>
<reference evidence="2" key="1">
    <citation type="journal article" date="2021" name="Nat. Commun.">
        <title>Genetic determinants of endophytism in the Arabidopsis root mycobiome.</title>
        <authorList>
            <person name="Mesny F."/>
            <person name="Miyauchi S."/>
            <person name="Thiergart T."/>
            <person name="Pickel B."/>
            <person name="Atanasova L."/>
            <person name="Karlsson M."/>
            <person name="Huettel B."/>
            <person name="Barry K.W."/>
            <person name="Haridas S."/>
            <person name="Chen C."/>
            <person name="Bauer D."/>
            <person name="Andreopoulos W."/>
            <person name="Pangilinan J."/>
            <person name="LaButti K."/>
            <person name="Riley R."/>
            <person name="Lipzen A."/>
            <person name="Clum A."/>
            <person name="Drula E."/>
            <person name="Henrissat B."/>
            <person name="Kohler A."/>
            <person name="Grigoriev I.V."/>
            <person name="Martin F.M."/>
            <person name="Hacquard S."/>
        </authorList>
    </citation>
    <scope>NUCLEOTIDE SEQUENCE</scope>
    <source>
        <strain evidence="2">MPI-CAGE-AT-0016</strain>
    </source>
</reference>
<dbReference type="PANTHER" id="PTHR38790:SF4">
    <property type="entry name" value="2EXR DOMAIN-CONTAINING PROTEIN"/>
    <property type="match status" value="1"/>
</dbReference>
<evidence type="ECO:0000313" key="2">
    <source>
        <dbReference type="EMBL" id="KAH7361799.1"/>
    </source>
</evidence>
<sequence>MNSATFRKGKRYGVLGSQPDLASAEAELWETNQKTSPLLCLPPEIRNRIYDLVLANHRIHVLHTPLPKKPGVSPKDTPRGGFHCIILHRRANPFGPEKLKPRHVLARGLTLLSPVCRQLYHETALIPYATGTWSFASPGLMERYLLLERRLPVLQRRAVRRLVVRGIQGNGTLSRRMRLYLGGLEVVWFWEPRNGWVEERVWKEVGEEDGLRPN</sequence>
<proteinExistence type="predicted"/>
<feature type="domain" description="DUF7730" evidence="1">
    <location>
        <begin position="32"/>
        <end position="165"/>
    </location>
</feature>
<protein>
    <recommendedName>
        <fullName evidence="1">DUF7730 domain-containing protein</fullName>
    </recommendedName>
</protein>
<dbReference type="PANTHER" id="PTHR38790">
    <property type="entry name" value="2EXR DOMAIN-CONTAINING PROTEIN-RELATED"/>
    <property type="match status" value="1"/>
</dbReference>
<evidence type="ECO:0000313" key="3">
    <source>
        <dbReference type="Proteomes" id="UP000813385"/>
    </source>
</evidence>
<evidence type="ECO:0000259" key="1">
    <source>
        <dbReference type="Pfam" id="PF24864"/>
    </source>
</evidence>
<comment type="caution">
    <text evidence="2">The sequence shown here is derived from an EMBL/GenBank/DDBJ whole genome shotgun (WGS) entry which is preliminary data.</text>
</comment>